<feature type="domain" description="Urease accessory protein UreH-like transmembrane" evidence="2">
    <location>
        <begin position="9"/>
        <end position="205"/>
    </location>
</feature>
<comment type="caution">
    <text evidence="3">The sequence shown here is derived from an EMBL/GenBank/DDBJ whole genome shotgun (WGS) entry which is preliminary data.</text>
</comment>
<dbReference type="RefSeq" id="WP_141491494.1">
    <property type="nucleotide sequence ID" value="NZ_PDEP01000001.1"/>
</dbReference>
<dbReference type="OrthoDB" id="594443at2"/>
<gene>
    <name evidence="3" type="ORF">CRI93_00650</name>
</gene>
<feature type="transmembrane region" description="Helical" evidence="1">
    <location>
        <begin position="51"/>
        <end position="69"/>
    </location>
</feature>
<evidence type="ECO:0000313" key="3">
    <source>
        <dbReference type="EMBL" id="PEN09271.1"/>
    </source>
</evidence>
<protein>
    <recommendedName>
        <fullName evidence="2">Urease accessory protein UreH-like transmembrane domain-containing protein</fullName>
    </recommendedName>
</protein>
<keyword evidence="1" id="KW-0472">Membrane</keyword>
<dbReference type="PANTHER" id="PTHR42208:SF1">
    <property type="entry name" value="HEAVY METAL TRANSPORTER"/>
    <property type="match status" value="1"/>
</dbReference>
<dbReference type="AlphaFoldDB" id="A0A2H3NPS1"/>
<feature type="transmembrane region" description="Helical" evidence="1">
    <location>
        <begin position="6"/>
        <end position="30"/>
    </location>
</feature>
<dbReference type="Proteomes" id="UP000221024">
    <property type="component" value="Unassembled WGS sequence"/>
</dbReference>
<sequence>MLEWMLTGLVFGATGSLHCVGMCGPLVLAVPGPNAPWRFWVGRLIYHTGRTLAYMTLGGLIGSLGWAVALQGYQGMLSLILGLFMLSAVLIRPVRRWVKRFEAAPARLLSTLRGPLQSLMKQPGPGNQFALGVLNGLLPCGFSYAAIATALAAGSLINSMMFMGAFGLATFPALLAVQWMGRRAPASWRARLLKLAPYGIALVGLLLILRGLSLGTFLSPELREAVFSPEMCRFIPLVDPPTP</sequence>
<organism evidence="3 4">
    <name type="scientific">Longimonas halophila</name>
    <dbReference type="NCBI Taxonomy" id="1469170"/>
    <lineage>
        <taxon>Bacteria</taxon>
        <taxon>Pseudomonadati</taxon>
        <taxon>Rhodothermota</taxon>
        <taxon>Rhodothermia</taxon>
        <taxon>Rhodothermales</taxon>
        <taxon>Salisaetaceae</taxon>
        <taxon>Longimonas</taxon>
    </lineage>
</organism>
<dbReference type="PANTHER" id="PTHR42208">
    <property type="entry name" value="HEAVY METAL TRANSPORTER-RELATED"/>
    <property type="match status" value="1"/>
</dbReference>
<evidence type="ECO:0000259" key="2">
    <source>
        <dbReference type="Pfam" id="PF13386"/>
    </source>
</evidence>
<name>A0A2H3NPS1_9BACT</name>
<proteinExistence type="predicted"/>
<keyword evidence="4" id="KW-1185">Reference proteome</keyword>
<dbReference type="EMBL" id="PDEP01000001">
    <property type="protein sequence ID" value="PEN09271.1"/>
    <property type="molecule type" value="Genomic_DNA"/>
</dbReference>
<dbReference type="Pfam" id="PF13386">
    <property type="entry name" value="DsbD_2"/>
    <property type="match status" value="1"/>
</dbReference>
<feature type="transmembrane region" description="Helical" evidence="1">
    <location>
        <begin position="160"/>
        <end position="180"/>
    </location>
</feature>
<feature type="transmembrane region" description="Helical" evidence="1">
    <location>
        <begin position="129"/>
        <end position="154"/>
    </location>
</feature>
<keyword evidence="1" id="KW-1133">Transmembrane helix</keyword>
<keyword evidence="1" id="KW-0812">Transmembrane</keyword>
<accession>A0A2H3NPS1</accession>
<reference evidence="3 4" key="1">
    <citation type="submission" date="2017-10" db="EMBL/GenBank/DDBJ databases">
        <title>Draft genome of Longimonas halophila.</title>
        <authorList>
            <person name="Goh K.M."/>
            <person name="Shamsir M.S."/>
            <person name="Lim S.W."/>
        </authorList>
    </citation>
    <scope>NUCLEOTIDE SEQUENCE [LARGE SCALE GENOMIC DNA]</scope>
    <source>
        <strain evidence="3 4">KCTC 42399</strain>
    </source>
</reference>
<feature type="transmembrane region" description="Helical" evidence="1">
    <location>
        <begin position="75"/>
        <end position="91"/>
    </location>
</feature>
<evidence type="ECO:0000256" key="1">
    <source>
        <dbReference type="SAM" id="Phobius"/>
    </source>
</evidence>
<feature type="transmembrane region" description="Helical" evidence="1">
    <location>
        <begin position="192"/>
        <end position="212"/>
    </location>
</feature>
<dbReference type="InterPro" id="IPR039447">
    <property type="entry name" value="UreH-like_TM_dom"/>
</dbReference>
<evidence type="ECO:0000313" key="4">
    <source>
        <dbReference type="Proteomes" id="UP000221024"/>
    </source>
</evidence>